<comment type="caution">
    <text evidence="10">The sequence shown here is derived from an EMBL/GenBank/DDBJ whole genome shotgun (WGS) entry which is preliminary data.</text>
</comment>
<dbReference type="NCBIfam" id="TIGR02937">
    <property type="entry name" value="sigma70-ECF"/>
    <property type="match status" value="1"/>
</dbReference>
<dbReference type="PANTHER" id="PTHR43133:SF51">
    <property type="entry name" value="RNA POLYMERASE SIGMA FACTOR"/>
    <property type="match status" value="1"/>
</dbReference>
<dbReference type="InterPro" id="IPR013324">
    <property type="entry name" value="RNA_pol_sigma_r3/r4-like"/>
</dbReference>
<keyword evidence="2 6" id="KW-0805">Transcription regulation</keyword>
<evidence type="ECO:0000259" key="8">
    <source>
        <dbReference type="Pfam" id="PF04542"/>
    </source>
</evidence>
<protein>
    <recommendedName>
        <fullName evidence="6">RNA polymerase sigma factor</fullName>
    </recommendedName>
</protein>
<evidence type="ECO:0000256" key="5">
    <source>
        <dbReference type="ARBA" id="ARBA00023163"/>
    </source>
</evidence>
<feature type="domain" description="RNA polymerase sigma factor 70 region 4 type 2" evidence="9">
    <location>
        <begin position="151"/>
        <end position="201"/>
    </location>
</feature>
<accession>A0ABQ1GI53</accession>
<evidence type="ECO:0000256" key="4">
    <source>
        <dbReference type="ARBA" id="ARBA00023125"/>
    </source>
</evidence>
<name>A0ABQ1GI53_9BACL</name>
<organism evidence="10 11">
    <name type="scientific">Kroppenstedtia guangzhouensis</name>
    <dbReference type="NCBI Taxonomy" id="1274356"/>
    <lineage>
        <taxon>Bacteria</taxon>
        <taxon>Bacillati</taxon>
        <taxon>Bacillota</taxon>
        <taxon>Bacilli</taxon>
        <taxon>Bacillales</taxon>
        <taxon>Thermoactinomycetaceae</taxon>
        <taxon>Kroppenstedtia</taxon>
    </lineage>
</organism>
<evidence type="ECO:0000259" key="9">
    <source>
        <dbReference type="Pfam" id="PF08281"/>
    </source>
</evidence>
<feature type="region of interest" description="Disordered" evidence="7">
    <location>
        <begin position="92"/>
        <end position="114"/>
    </location>
</feature>
<dbReference type="InterPro" id="IPR036388">
    <property type="entry name" value="WH-like_DNA-bd_sf"/>
</dbReference>
<keyword evidence="5 6" id="KW-0804">Transcription</keyword>
<gene>
    <name evidence="10" type="ORF">GCM10007416_16600</name>
</gene>
<dbReference type="Pfam" id="PF08281">
    <property type="entry name" value="Sigma70_r4_2"/>
    <property type="match status" value="1"/>
</dbReference>
<dbReference type="PROSITE" id="PS01063">
    <property type="entry name" value="SIGMA70_ECF"/>
    <property type="match status" value="1"/>
</dbReference>
<dbReference type="SUPFAM" id="SSF88659">
    <property type="entry name" value="Sigma3 and sigma4 domains of RNA polymerase sigma factors"/>
    <property type="match status" value="1"/>
</dbReference>
<evidence type="ECO:0000313" key="10">
    <source>
        <dbReference type="EMBL" id="GGA44130.1"/>
    </source>
</evidence>
<dbReference type="InterPro" id="IPR039425">
    <property type="entry name" value="RNA_pol_sigma-70-like"/>
</dbReference>
<keyword evidence="11" id="KW-1185">Reference proteome</keyword>
<feature type="domain" description="RNA polymerase sigma-70 region 2" evidence="8">
    <location>
        <begin position="28"/>
        <end position="92"/>
    </location>
</feature>
<proteinExistence type="inferred from homology"/>
<dbReference type="InterPro" id="IPR014284">
    <property type="entry name" value="RNA_pol_sigma-70_dom"/>
</dbReference>
<evidence type="ECO:0000256" key="2">
    <source>
        <dbReference type="ARBA" id="ARBA00023015"/>
    </source>
</evidence>
<keyword evidence="3 6" id="KW-0731">Sigma factor</keyword>
<dbReference type="InterPro" id="IPR007627">
    <property type="entry name" value="RNA_pol_sigma70_r2"/>
</dbReference>
<comment type="similarity">
    <text evidence="1 6">Belongs to the sigma-70 factor family. ECF subfamily.</text>
</comment>
<dbReference type="Proteomes" id="UP000617979">
    <property type="component" value="Unassembled WGS sequence"/>
</dbReference>
<feature type="compositionally biased region" description="Basic and acidic residues" evidence="7">
    <location>
        <begin position="96"/>
        <end position="113"/>
    </location>
</feature>
<dbReference type="SUPFAM" id="SSF88946">
    <property type="entry name" value="Sigma2 domain of RNA polymerase sigma factors"/>
    <property type="match status" value="1"/>
</dbReference>
<dbReference type="PANTHER" id="PTHR43133">
    <property type="entry name" value="RNA POLYMERASE ECF-TYPE SIGMA FACTO"/>
    <property type="match status" value="1"/>
</dbReference>
<evidence type="ECO:0000256" key="1">
    <source>
        <dbReference type="ARBA" id="ARBA00010641"/>
    </source>
</evidence>
<dbReference type="RefSeq" id="WP_188431775.1">
    <property type="nucleotide sequence ID" value="NZ_BMEX01000004.1"/>
</dbReference>
<keyword evidence="4 6" id="KW-0238">DNA-binding</keyword>
<reference evidence="11" key="1">
    <citation type="journal article" date="2019" name="Int. J. Syst. Evol. Microbiol.">
        <title>The Global Catalogue of Microorganisms (GCM) 10K type strain sequencing project: providing services to taxonomists for standard genome sequencing and annotation.</title>
        <authorList>
            <consortium name="The Broad Institute Genomics Platform"/>
            <consortium name="The Broad Institute Genome Sequencing Center for Infectious Disease"/>
            <person name="Wu L."/>
            <person name="Ma J."/>
        </authorList>
    </citation>
    <scope>NUCLEOTIDE SEQUENCE [LARGE SCALE GENOMIC DNA]</scope>
    <source>
        <strain evidence="11">CGMCC 1.12404</strain>
    </source>
</reference>
<dbReference type="Gene3D" id="1.10.10.10">
    <property type="entry name" value="Winged helix-like DNA-binding domain superfamily/Winged helix DNA-binding domain"/>
    <property type="match status" value="1"/>
</dbReference>
<evidence type="ECO:0000256" key="3">
    <source>
        <dbReference type="ARBA" id="ARBA00023082"/>
    </source>
</evidence>
<evidence type="ECO:0000256" key="7">
    <source>
        <dbReference type="SAM" id="MobiDB-lite"/>
    </source>
</evidence>
<dbReference type="InterPro" id="IPR013325">
    <property type="entry name" value="RNA_pol_sigma_r2"/>
</dbReference>
<dbReference type="Gene3D" id="1.10.1740.10">
    <property type="match status" value="1"/>
</dbReference>
<evidence type="ECO:0000256" key="6">
    <source>
        <dbReference type="RuleBase" id="RU000716"/>
    </source>
</evidence>
<sequence>MNNGDGKISEQEWVRRARGGDREAFGELVRLHRARAFGWARSMAGDPHLAEDVVQDALVRAFLQMGSLLDESRFLPWLKRIVHNEVRMKLRRGGPHGRERPFGGMKMKGESHGPDPSNLEDILNWLSLRREREEPGSDPEALFLRRELLETVRLVLRCLNRRERTMFEAFFFRQLSPGEIAELLSMSRGHVYTSLHRIKEKVRREGFRLEIRPYLQTRKEQGQMSKKKLHPPQPGGSWNSFVGALGEALRYTEGETYSLIELMGYTGQAFRIQVHPGDVDVAGPTAYLWKRVMERGLSGIGVRMGYCGPEIPSYEPPSAWETTDALRRIHQSVDRGVPVIGWDLFIPEFGLIYGYDDEKEELDAVDPKARRSLPYDRLGRGKLKELALVTIDGRERVEPKTALRGALQMALEHGEGKEPAMPGYVQGIAAYSAWIQAFQKGGVDPFGNAYNAAVYADARQYATQFLLMWSATCPERPTAPQEQLLLARAATCYARVAESLVELQTLFPFPSGGHPTGPEEARVAVKLLKAAREAESEGLHLLGELLEKITD</sequence>
<evidence type="ECO:0000313" key="11">
    <source>
        <dbReference type="Proteomes" id="UP000617979"/>
    </source>
</evidence>
<dbReference type="InterPro" id="IPR000838">
    <property type="entry name" value="RNA_pol_sigma70_ECF_CS"/>
</dbReference>
<dbReference type="InterPro" id="IPR013249">
    <property type="entry name" value="RNA_pol_sigma70_r4_t2"/>
</dbReference>
<dbReference type="EMBL" id="BMEX01000004">
    <property type="protein sequence ID" value="GGA44130.1"/>
    <property type="molecule type" value="Genomic_DNA"/>
</dbReference>
<dbReference type="Pfam" id="PF04542">
    <property type="entry name" value="Sigma70_r2"/>
    <property type="match status" value="1"/>
</dbReference>